<reference evidence="9" key="2">
    <citation type="submission" date="2020-10" db="EMBL/GenBank/DDBJ databases">
        <title>Fervidococcus fontis strain 3639Fd - the first crenarchaeon capable of growth on lipids.</title>
        <authorList>
            <person name="Kochetkova T.V."/>
            <person name="Elcheninov A.G."/>
            <person name="Toschakov S.V."/>
            <person name="Kublanov I.V."/>
        </authorList>
    </citation>
    <scope>NUCLEOTIDE SEQUENCE</scope>
    <source>
        <strain evidence="9">3639Fd</strain>
    </source>
</reference>
<dbReference type="Gene3D" id="6.20.50.180">
    <property type="match status" value="1"/>
</dbReference>
<keyword evidence="2 6" id="KW-0863">Zinc-finger</keyword>
<dbReference type="InterPro" id="IPR022845">
    <property type="entry name" value="Ribosomal_eS31_arc"/>
</dbReference>
<proteinExistence type="inferred from homology"/>
<dbReference type="GO" id="GO:0003735">
    <property type="term" value="F:structural constituent of ribosome"/>
    <property type="evidence" value="ECO:0007669"/>
    <property type="project" value="InterPro"/>
</dbReference>
<dbReference type="SUPFAM" id="SSF57829">
    <property type="entry name" value="Zn-binding ribosomal proteins"/>
    <property type="match status" value="1"/>
</dbReference>
<evidence type="ECO:0000256" key="4">
    <source>
        <dbReference type="ARBA" id="ARBA00022980"/>
    </source>
</evidence>
<sequence>MSQVHNYYEYDYKTKTIKLKNKRCPRCGSIMGHYKEPTERWYCGSCGYTEFLEKKS</sequence>
<dbReference type="EMBL" id="DSFH01000036">
    <property type="protein sequence ID" value="HEW63826.1"/>
    <property type="molecule type" value="Genomic_DNA"/>
</dbReference>
<dbReference type="GO" id="GO:1990904">
    <property type="term" value="C:ribonucleoprotein complex"/>
    <property type="evidence" value="ECO:0007669"/>
    <property type="project" value="UniProtKB-KW"/>
</dbReference>
<evidence type="ECO:0000256" key="2">
    <source>
        <dbReference type="ARBA" id="ARBA00022771"/>
    </source>
</evidence>
<feature type="binding site" evidence="6">
    <location>
        <position position="46"/>
    </location>
    <ligand>
        <name>Zn(2+)</name>
        <dbReference type="ChEBI" id="CHEBI:29105"/>
    </ligand>
</feature>
<dbReference type="GO" id="GO:0005840">
    <property type="term" value="C:ribosome"/>
    <property type="evidence" value="ECO:0007669"/>
    <property type="project" value="UniProtKB-KW"/>
</dbReference>
<dbReference type="InterPro" id="IPR002906">
    <property type="entry name" value="Ribosomal_eS31"/>
</dbReference>
<gene>
    <name evidence="6" type="primary">rps27ae</name>
    <name evidence="8" type="ORF">ENO39_02035</name>
    <name evidence="9" type="ORF">IOK49_01180</name>
</gene>
<evidence type="ECO:0000313" key="8">
    <source>
        <dbReference type="EMBL" id="HEW63826.1"/>
    </source>
</evidence>
<accession>A0A7C2VAL2</accession>
<protein>
    <recommendedName>
        <fullName evidence="6">Small ribosomal subunit protein eS31</fullName>
    </recommendedName>
</protein>
<dbReference type="Pfam" id="PF01599">
    <property type="entry name" value="Ribosomal_S27"/>
    <property type="match status" value="1"/>
</dbReference>
<dbReference type="HAMAP" id="MF_00777">
    <property type="entry name" value="Ribosomal_eS31"/>
    <property type="match status" value="1"/>
</dbReference>
<evidence type="ECO:0000256" key="1">
    <source>
        <dbReference type="ARBA" id="ARBA00022723"/>
    </source>
</evidence>
<comment type="subunit">
    <text evidence="6">Part of the 30S ribosomal subunit.</text>
</comment>
<feature type="binding site" evidence="6">
    <location>
        <position position="43"/>
    </location>
    <ligand>
        <name>Zn(2+)</name>
        <dbReference type="ChEBI" id="CHEBI:29105"/>
    </ligand>
</feature>
<feature type="binding site" evidence="6">
    <location>
        <position position="27"/>
    </location>
    <ligand>
        <name>Zn(2+)</name>
        <dbReference type="ChEBI" id="CHEBI:29105"/>
    </ligand>
</feature>
<comment type="similarity">
    <text evidence="6">Belongs to the eukaryotic ribosomal protein eS31 family.</text>
</comment>
<dbReference type="EMBL" id="JADEZV010000001">
    <property type="protein sequence ID" value="MBE9390698.1"/>
    <property type="molecule type" value="Genomic_DNA"/>
</dbReference>
<dbReference type="AlphaFoldDB" id="A0A7C2VAL2"/>
<dbReference type="InterPro" id="IPR011332">
    <property type="entry name" value="Ribosomal_zn-bd"/>
</dbReference>
<dbReference type="Proteomes" id="UP000886076">
    <property type="component" value="Unassembled WGS sequence"/>
</dbReference>
<dbReference type="NCBIfam" id="NF001669">
    <property type="entry name" value="PRK00432.1"/>
    <property type="match status" value="1"/>
</dbReference>
<comment type="caution">
    <text evidence="6">Lacks conserved residue(s) required for the propagation of feature annotation.</text>
</comment>
<organism evidence="8">
    <name type="scientific">Fervidicoccus fontis</name>
    <dbReference type="NCBI Taxonomy" id="683846"/>
    <lineage>
        <taxon>Archaea</taxon>
        <taxon>Thermoproteota</taxon>
        <taxon>Thermoprotei</taxon>
        <taxon>Fervidicoccales</taxon>
        <taxon>Fervidicoccaceae</taxon>
        <taxon>Fervidicoccus</taxon>
    </lineage>
</organism>
<dbReference type="OMA" id="CGYTIFE"/>
<dbReference type="GeneID" id="12450449"/>
<evidence type="ECO:0000256" key="3">
    <source>
        <dbReference type="ARBA" id="ARBA00022833"/>
    </source>
</evidence>
<reference evidence="8" key="1">
    <citation type="journal article" date="2020" name="mSystems">
        <title>Genome- and Community-Level Interaction Insights into Carbon Utilization and Element Cycling Functions of Hydrothermarchaeota in Hydrothermal Sediment.</title>
        <authorList>
            <person name="Zhou Z."/>
            <person name="Liu Y."/>
            <person name="Xu W."/>
            <person name="Pan J."/>
            <person name="Luo Z.H."/>
            <person name="Li M."/>
        </authorList>
    </citation>
    <scope>NUCLEOTIDE SEQUENCE [LARGE SCALE GENOMIC DNA]</scope>
    <source>
        <strain evidence="8">SpSt-1261</strain>
    </source>
</reference>
<feature type="domain" description="Small ribosomal subunit protein eS31" evidence="7">
    <location>
        <begin position="4"/>
        <end position="49"/>
    </location>
</feature>
<name>A0A7C2VAL2_9CREN</name>
<keyword evidence="4 6" id="KW-0689">Ribosomal protein</keyword>
<dbReference type="GO" id="GO:0006412">
    <property type="term" value="P:translation"/>
    <property type="evidence" value="ECO:0007669"/>
    <property type="project" value="UniProtKB-UniRule"/>
</dbReference>
<dbReference type="Proteomes" id="UP000652307">
    <property type="component" value="Unassembled WGS sequence"/>
</dbReference>
<keyword evidence="3 6" id="KW-0862">Zinc</keyword>
<keyword evidence="5 6" id="KW-0687">Ribonucleoprotein</keyword>
<feature type="binding site" evidence="6">
    <location>
        <position position="24"/>
    </location>
    <ligand>
        <name>Zn(2+)</name>
        <dbReference type="ChEBI" id="CHEBI:29105"/>
    </ligand>
</feature>
<dbReference type="GO" id="GO:0008270">
    <property type="term" value="F:zinc ion binding"/>
    <property type="evidence" value="ECO:0007669"/>
    <property type="project" value="UniProtKB-UniRule"/>
</dbReference>
<comment type="caution">
    <text evidence="8">The sequence shown here is derived from an EMBL/GenBank/DDBJ whole genome shotgun (WGS) entry which is preliminary data.</text>
</comment>
<comment type="cofactor">
    <cofactor evidence="6">
        <name>Zn(2+)</name>
        <dbReference type="ChEBI" id="CHEBI:29105"/>
    </cofactor>
    <text evidence="6">Binds 1 zinc ion per subunit.</text>
</comment>
<dbReference type="RefSeq" id="WP_014558471.1">
    <property type="nucleotide sequence ID" value="NZ_DSFH01000036.1"/>
</dbReference>
<dbReference type="SMART" id="SM01402">
    <property type="entry name" value="Ribosomal_S27"/>
    <property type="match status" value="1"/>
</dbReference>
<evidence type="ECO:0000313" key="9">
    <source>
        <dbReference type="EMBL" id="MBE9390698.1"/>
    </source>
</evidence>
<keyword evidence="1 6" id="KW-0479">Metal-binding</keyword>
<evidence type="ECO:0000256" key="5">
    <source>
        <dbReference type="ARBA" id="ARBA00023274"/>
    </source>
</evidence>
<evidence type="ECO:0000256" key="6">
    <source>
        <dbReference type="HAMAP-Rule" id="MF_00777"/>
    </source>
</evidence>
<evidence type="ECO:0000259" key="7">
    <source>
        <dbReference type="SMART" id="SM01402"/>
    </source>
</evidence>